<dbReference type="Proteomes" id="UP000177707">
    <property type="component" value="Unassembled WGS sequence"/>
</dbReference>
<evidence type="ECO:0000313" key="1">
    <source>
        <dbReference type="EMBL" id="OHB01632.1"/>
    </source>
</evidence>
<accession>A0A1G2TYI8</accession>
<proteinExistence type="predicted"/>
<dbReference type="EMBL" id="MHWB01000011">
    <property type="protein sequence ID" value="OHB01632.1"/>
    <property type="molecule type" value="Genomic_DNA"/>
</dbReference>
<evidence type="ECO:0000313" key="2">
    <source>
        <dbReference type="Proteomes" id="UP000177707"/>
    </source>
</evidence>
<dbReference type="STRING" id="1802758.A3A96_03120"/>
<organism evidence="1 2">
    <name type="scientific">Candidatus Zambryskibacteria bacterium RIFCSPLOWO2_01_FULL_39_39</name>
    <dbReference type="NCBI Taxonomy" id="1802758"/>
    <lineage>
        <taxon>Bacteria</taxon>
        <taxon>Candidatus Zambryskiibacteriota</taxon>
    </lineage>
</organism>
<dbReference type="AlphaFoldDB" id="A0A1G2TYI8"/>
<name>A0A1G2TYI8_9BACT</name>
<sequence length="334" mass="37031">MLDKFIKLLILVGVGMIFLPSPTWAQVNINIPFALSNELGVEIIPNYPEPNTVVFINLTLYTDDLNSADINWYKDGKSVLSGKGETKYSFRMGGVGEETTIEIKIKLLSGASFSKSFTLNPASVNLVWEANSFVPPFYKGKALHPRQGGLKVVAMPEFVKGGKRVLPQNLIYQWSNGINVYQDQSGYGKSVIILNGSLLGRVENIEVLITDPVNNLVAQGFIDISPTDPEIVFYENSPYYGHLFDLAIENPFTLKSEEVQILVAPYYFSKDGGSSLIYKWRLNGQTIPDLSGSRTAVFRKPEDEKGQSVVSLQIENTSRVLQQADGSLIMNFSD</sequence>
<comment type="caution">
    <text evidence="1">The sequence shown here is derived from an EMBL/GenBank/DDBJ whole genome shotgun (WGS) entry which is preliminary data.</text>
</comment>
<reference evidence="1 2" key="1">
    <citation type="journal article" date="2016" name="Nat. Commun.">
        <title>Thousands of microbial genomes shed light on interconnected biogeochemical processes in an aquifer system.</title>
        <authorList>
            <person name="Anantharaman K."/>
            <person name="Brown C.T."/>
            <person name="Hug L.A."/>
            <person name="Sharon I."/>
            <person name="Castelle C.J."/>
            <person name="Probst A.J."/>
            <person name="Thomas B.C."/>
            <person name="Singh A."/>
            <person name="Wilkins M.J."/>
            <person name="Karaoz U."/>
            <person name="Brodie E.L."/>
            <person name="Williams K.H."/>
            <person name="Hubbard S.S."/>
            <person name="Banfield J.F."/>
        </authorList>
    </citation>
    <scope>NUCLEOTIDE SEQUENCE [LARGE SCALE GENOMIC DNA]</scope>
</reference>
<protein>
    <submittedName>
        <fullName evidence="1">Uncharacterized protein</fullName>
    </submittedName>
</protein>
<gene>
    <name evidence="1" type="ORF">A3A96_03120</name>
</gene>